<dbReference type="AlphaFoldDB" id="A0ABD0KZV5"/>
<evidence type="ECO:0000313" key="4">
    <source>
        <dbReference type="Proteomes" id="UP001519460"/>
    </source>
</evidence>
<keyword evidence="2" id="KW-0472">Membrane</keyword>
<name>A0ABD0KZV5_9CAEN</name>
<feature type="transmembrane region" description="Helical" evidence="2">
    <location>
        <begin position="21"/>
        <end position="41"/>
    </location>
</feature>
<dbReference type="PANTHER" id="PTHR32385">
    <property type="entry name" value="MANNOSYL PHOSPHORYLINOSITOL CERAMIDE SYNTHASE"/>
    <property type="match status" value="1"/>
</dbReference>
<dbReference type="Pfam" id="PF04488">
    <property type="entry name" value="Gly_transf_sug"/>
    <property type="match status" value="1"/>
</dbReference>
<dbReference type="GO" id="GO:0016740">
    <property type="term" value="F:transferase activity"/>
    <property type="evidence" value="ECO:0007669"/>
    <property type="project" value="UniProtKB-KW"/>
</dbReference>
<feature type="non-terminal residue" evidence="3">
    <location>
        <position position="179"/>
    </location>
</feature>
<protein>
    <submittedName>
        <fullName evidence="3">Uncharacterized protein</fullName>
    </submittedName>
</protein>
<dbReference type="PANTHER" id="PTHR32385:SF15">
    <property type="entry name" value="INOSITOL PHOSPHOCERAMIDE MANNOSYLTRANSFERASE 1"/>
    <property type="match status" value="1"/>
</dbReference>
<dbReference type="GO" id="GO:0016020">
    <property type="term" value="C:membrane"/>
    <property type="evidence" value="ECO:0007669"/>
    <property type="project" value="GOC"/>
</dbReference>
<comment type="caution">
    <text evidence="3">The sequence shown here is derived from an EMBL/GenBank/DDBJ whole genome shotgun (WGS) entry which is preliminary data.</text>
</comment>
<keyword evidence="2" id="KW-0812">Transmembrane</keyword>
<dbReference type="Proteomes" id="UP001519460">
    <property type="component" value="Unassembled WGS sequence"/>
</dbReference>
<keyword evidence="4" id="KW-1185">Reference proteome</keyword>
<reference evidence="3 4" key="1">
    <citation type="journal article" date="2023" name="Sci. Data">
        <title>Genome assembly of the Korean intertidal mud-creeper Batillaria attramentaria.</title>
        <authorList>
            <person name="Patra A.K."/>
            <person name="Ho P.T."/>
            <person name="Jun S."/>
            <person name="Lee S.J."/>
            <person name="Kim Y."/>
            <person name="Won Y.J."/>
        </authorList>
    </citation>
    <scope>NUCLEOTIDE SEQUENCE [LARGE SCALE GENOMIC DNA]</scope>
    <source>
        <strain evidence="3">Wonlab-2016</strain>
    </source>
</reference>
<evidence type="ECO:0000313" key="3">
    <source>
        <dbReference type="EMBL" id="KAK7492631.1"/>
    </source>
</evidence>
<dbReference type="Gene3D" id="3.90.550.20">
    <property type="match status" value="1"/>
</dbReference>
<dbReference type="GO" id="GO:0006673">
    <property type="term" value="P:inositol phosphoceramide metabolic process"/>
    <property type="evidence" value="ECO:0007669"/>
    <property type="project" value="UniProtKB-ARBA"/>
</dbReference>
<evidence type="ECO:0000256" key="2">
    <source>
        <dbReference type="SAM" id="Phobius"/>
    </source>
</evidence>
<dbReference type="SUPFAM" id="SSF53448">
    <property type="entry name" value="Nucleotide-diphospho-sugar transferases"/>
    <property type="match status" value="1"/>
</dbReference>
<gene>
    <name evidence="3" type="ORF">BaRGS_00016110</name>
</gene>
<organism evidence="3 4">
    <name type="scientific">Batillaria attramentaria</name>
    <dbReference type="NCBI Taxonomy" id="370345"/>
    <lineage>
        <taxon>Eukaryota</taxon>
        <taxon>Metazoa</taxon>
        <taxon>Spiralia</taxon>
        <taxon>Lophotrochozoa</taxon>
        <taxon>Mollusca</taxon>
        <taxon>Gastropoda</taxon>
        <taxon>Caenogastropoda</taxon>
        <taxon>Sorbeoconcha</taxon>
        <taxon>Cerithioidea</taxon>
        <taxon>Batillariidae</taxon>
        <taxon>Batillaria</taxon>
    </lineage>
</organism>
<evidence type="ECO:0000256" key="1">
    <source>
        <dbReference type="ARBA" id="ARBA00022679"/>
    </source>
</evidence>
<dbReference type="InterPro" id="IPR029044">
    <property type="entry name" value="Nucleotide-diphossugar_trans"/>
</dbReference>
<dbReference type="GO" id="GO:0006688">
    <property type="term" value="P:glycosphingolipid biosynthetic process"/>
    <property type="evidence" value="ECO:0007669"/>
    <property type="project" value="UniProtKB-ARBA"/>
</dbReference>
<dbReference type="InterPro" id="IPR051706">
    <property type="entry name" value="Glycosyltransferase_domain"/>
</dbReference>
<keyword evidence="1" id="KW-0808">Transferase</keyword>
<keyword evidence="2" id="KW-1133">Transmembrane helix</keyword>
<dbReference type="InterPro" id="IPR007577">
    <property type="entry name" value="GlycoTrfase_DXD_sugar-bd_CS"/>
</dbReference>
<accession>A0ABD0KZV5</accession>
<sequence>MKIPRISTILRWCSQHSVRSSVFTLLAGLLLLVMLHFLIMMETQPEESFFFRSLPIPDDPNFVPFGIKNVEELPTSGQARIPKRIHQTWKSAKIPRSFHAWIRSWTAKHPDWEYWLWTDDNARQLVAERFPSLLPVYDGYREPIRRADALRYVVLHEFGGVYADMDMESLRPIDPLTVR</sequence>
<dbReference type="EMBL" id="JACVVK020000101">
    <property type="protein sequence ID" value="KAK7492631.1"/>
    <property type="molecule type" value="Genomic_DNA"/>
</dbReference>
<proteinExistence type="predicted"/>